<evidence type="ECO:0000256" key="1">
    <source>
        <dbReference type="ARBA" id="ARBA00010923"/>
    </source>
</evidence>
<comment type="caution">
    <text evidence="6">The sequence shown here is derived from an EMBL/GenBank/DDBJ whole genome shotgun (WGS) entry which is preliminary data.</text>
</comment>
<reference evidence="6 7" key="1">
    <citation type="submission" date="2014-03" db="EMBL/GenBank/DDBJ databases">
        <title>Genomics of Bifidobacteria.</title>
        <authorList>
            <person name="Ventura M."/>
            <person name="Milani C."/>
            <person name="Lugli G.A."/>
        </authorList>
    </citation>
    <scope>NUCLEOTIDE SEQUENCE [LARGE SCALE GENOMIC DNA]</scope>
    <source>
        <strain evidence="6 7">LMG 11592</strain>
    </source>
</reference>
<sequence>MSRIDNLIQELCPDGVEFRTISEVAQVSTGNSDRKDATPDGKYPFYVRSKSIQRSDTYEFDETAIVIPGEGGIGDIFHYVEGKYALHQRAYRIHFINQHISTKFAYYYFSVKFKEFILKKAVSATVISIRKPMIESFRVPVPPLAVQEEIVRILDSFTSLEAELEAELEARRKQYEYYRNKLLSADGQGDSRVDDLIQKLCPDGVDYKSVIELFDLRNGYTPSKSNPAYWNGRGTIPWFRMEDIRANGGVLNHALQQIPEIAVKGGKLFPANSLLVATSATIGEHALVTVPHLSNQRFTSLALKPRYQHMIDMKYMYYYGFILDDWCRNNVTTSSFASVDMAGFKHFRVPIPALPVQEEIVRILDKFNSLVSDLSSGLPAEIAARRQQYEFYRDRLLSFKELGV</sequence>
<evidence type="ECO:0000256" key="2">
    <source>
        <dbReference type="ARBA" id="ARBA00022747"/>
    </source>
</evidence>
<dbReference type="PANTHER" id="PTHR43140:SF1">
    <property type="entry name" value="TYPE I RESTRICTION ENZYME ECOKI SPECIFICITY SUBUNIT"/>
    <property type="match status" value="1"/>
</dbReference>
<evidence type="ECO:0000313" key="6">
    <source>
        <dbReference type="EMBL" id="KFI73311.1"/>
    </source>
</evidence>
<dbReference type="EMBL" id="JGZD01000007">
    <property type="protein sequence ID" value="KFI73311.1"/>
    <property type="molecule type" value="Genomic_DNA"/>
</dbReference>
<dbReference type="CDD" id="cd17281">
    <property type="entry name" value="RMtype1_S_HpyAXIII_TRD1-CR1_like"/>
    <property type="match status" value="1"/>
</dbReference>
<keyword evidence="3" id="KW-0238">DNA-binding</keyword>
<evidence type="ECO:0000256" key="3">
    <source>
        <dbReference type="ARBA" id="ARBA00023125"/>
    </source>
</evidence>
<keyword evidence="7" id="KW-1185">Reference proteome</keyword>
<dbReference type="Gene3D" id="3.90.220.20">
    <property type="entry name" value="DNA methylase specificity domains"/>
    <property type="match status" value="2"/>
</dbReference>
<dbReference type="InterPro" id="IPR000055">
    <property type="entry name" value="Restrct_endonuc_typeI_TRD"/>
</dbReference>
<dbReference type="AlphaFoldDB" id="A0A087BQL1"/>
<evidence type="ECO:0000259" key="5">
    <source>
        <dbReference type="Pfam" id="PF01420"/>
    </source>
</evidence>
<dbReference type="STRING" id="1693.BMIN_1406"/>
<name>A0A087BQL1_9BIFI</name>
<comment type="subunit">
    <text evidence="4">The methyltransferase is composed of M and S polypeptides.</text>
</comment>
<protein>
    <submittedName>
        <fullName evidence="6">Putative type I restriction-modification system specificity subunit S</fullName>
    </submittedName>
</protein>
<dbReference type="PANTHER" id="PTHR43140">
    <property type="entry name" value="TYPE-1 RESTRICTION ENZYME ECOKI SPECIFICITY PROTEIN"/>
    <property type="match status" value="1"/>
</dbReference>
<feature type="domain" description="Type I restriction modification DNA specificity" evidence="5">
    <location>
        <begin position="202"/>
        <end position="382"/>
    </location>
</feature>
<proteinExistence type="inferred from homology"/>
<organism evidence="6 7">
    <name type="scientific">Bifidobacterium minimum</name>
    <dbReference type="NCBI Taxonomy" id="1693"/>
    <lineage>
        <taxon>Bacteria</taxon>
        <taxon>Bacillati</taxon>
        <taxon>Actinomycetota</taxon>
        <taxon>Actinomycetes</taxon>
        <taxon>Bifidobacteriales</taxon>
        <taxon>Bifidobacteriaceae</taxon>
        <taxon>Bifidobacterium</taxon>
    </lineage>
</organism>
<dbReference type="InterPro" id="IPR051212">
    <property type="entry name" value="Type-I_RE_S_subunit"/>
</dbReference>
<keyword evidence="2" id="KW-0680">Restriction system</keyword>
<dbReference type="Pfam" id="PF01420">
    <property type="entry name" value="Methylase_S"/>
    <property type="match status" value="2"/>
</dbReference>
<evidence type="ECO:0000256" key="4">
    <source>
        <dbReference type="ARBA" id="ARBA00038652"/>
    </source>
</evidence>
<dbReference type="InterPro" id="IPR044946">
    <property type="entry name" value="Restrct_endonuc_typeI_TRD_sf"/>
</dbReference>
<dbReference type="REBASE" id="384600">
    <property type="entry name" value="S.Bmi11592ORF1404P"/>
</dbReference>
<comment type="similarity">
    <text evidence="1">Belongs to the type-I restriction system S methylase family.</text>
</comment>
<evidence type="ECO:0000313" key="7">
    <source>
        <dbReference type="Proteomes" id="UP000029014"/>
    </source>
</evidence>
<dbReference type="GO" id="GO:0009307">
    <property type="term" value="P:DNA restriction-modification system"/>
    <property type="evidence" value="ECO:0007669"/>
    <property type="project" value="UniProtKB-KW"/>
</dbReference>
<dbReference type="RefSeq" id="WP_022861398.1">
    <property type="nucleotide sequence ID" value="NZ_JGZD01000007.1"/>
</dbReference>
<gene>
    <name evidence="6" type="ORF">BMIN_1406</name>
</gene>
<dbReference type="SUPFAM" id="SSF116734">
    <property type="entry name" value="DNA methylase specificity domain"/>
    <property type="match status" value="2"/>
</dbReference>
<dbReference type="CDD" id="cd17269">
    <property type="entry name" value="RMtype1_S_PluTORF4319P-TRD2-CR2_like"/>
    <property type="match status" value="1"/>
</dbReference>
<dbReference type="eggNOG" id="COG0732">
    <property type="taxonomic scope" value="Bacteria"/>
</dbReference>
<accession>A0A087BQL1</accession>
<feature type="domain" description="Type I restriction modification DNA specificity" evidence="5">
    <location>
        <begin position="13"/>
        <end position="169"/>
    </location>
</feature>
<dbReference type="Proteomes" id="UP000029014">
    <property type="component" value="Unassembled WGS sequence"/>
</dbReference>
<dbReference type="GO" id="GO:0003677">
    <property type="term" value="F:DNA binding"/>
    <property type="evidence" value="ECO:0007669"/>
    <property type="project" value="UniProtKB-KW"/>
</dbReference>